<accession>A0A9P6KXZ7</accession>
<dbReference type="AlphaFoldDB" id="A0A9P6KXZ7"/>
<dbReference type="Gene3D" id="1.10.340.70">
    <property type="match status" value="1"/>
</dbReference>
<dbReference type="PROSITE" id="PS50994">
    <property type="entry name" value="INTEGRASE"/>
    <property type="match status" value="1"/>
</dbReference>
<evidence type="ECO:0000259" key="1">
    <source>
        <dbReference type="PROSITE" id="PS50994"/>
    </source>
</evidence>
<protein>
    <submittedName>
        <fullName evidence="2">Gag-Pol polyprotein</fullName>
    </submittedName>
</protein>
<proteinExistence type="predicted"/>
<dbReference type="GO" id="GO:0003676">
    <property type="term" value="F:nucleic acid binding"/>
    <property type="evidence" value="ECO:0007669"/>
    <property type="project" value="InterPro"/>
</dbReference>
<sequence length="329" mass="38385">MKVFEEYHEVSAHGSPNTMKFMISQRYKWRNMYADIDNFCKRCTTCMRDGGELVNTKNKVIKADYPNQLWEVDLMGKIHEKEGGKYIFVAIDHFTKWVETKVLESKSANNIGQAVEELIILKHGIPERILSDNGLEFDNKIVAEIAKKYSLKWKFESPYHHQTTGAVERVNQTLRTRLRRITDFGRLSWCSLLPRATLAYNLSFNRAIGTSPFIFKHGVQKEIGVDKILGGLPRRHSMQDIIDHRNRNFETYEKSMVKGKRSIQRNLRIGDKVLIFRDLVGDKMAEKWWRGYVITDFIGDDAYMVRQVDGNSLLRVNKRHIKKDTFFSG</sequence>
<dbReference type="PANTHER" id="PTHR37984">
    <property type="entry name" value="PROTEIN CBG26694"/>
    <property type="match status" value="1"/>
</dbReference>
<dbReference type="Gene3D" id="3.30.420.10">
    <property type="entry name" value="Ribonuclease H-like superfamily/Ribonuclease H"/>
    <property type="match status" value="1"/>
</dbReference>
<dbReference type="OrthoDB" id="2194976at2759"/>
<dbReference type="Pfam" id="PF17921">
    <property type="entry name" value="Integrase_H2C2"/>
    <property type="match status" value="1"/>
</dbReference>
<dbReference type="GO" id="GO:0005634">
    <property type="term" value="C:nucleus"/>
    <property type="evidence" value="ECO:0007669"/>
    <property type="project" value="UniProtKB-ARBA"/>
</dbReference>
<gene>
    <name evidence="2" type="primary">pol_109</name>
    <name evidence="2" type="ORF">NGRA_2146</name>
</gene>
<dbReference type="InterPro" id="IPR001584">
    <property type="entry name" value="Integrase_cat-core"/>
</dbReference>
<dbReference type="Proteomes" id="UP000740883">
    <property type="component" value="Unassembled WGS sequence"/>
</dbReference>
<dbReference type="Pfam" id="PF00665">
    <property type="entry name" value="rve"/>
    <property type="match status" value="1"/>
</dbReference>
<dbReference type="InterPro" id="IPR012337">
    <property type="entry name" value="RNaseH-like_sf"/>
</dbReference>
<name>A0A9P6KXZ7_9MICR</name>
<evidence type="ECO:0000313" key="3">
    <source>
        <dbReference type="Proteomes" id="UP000740883"/>
    </source>
</evidence>
<dbReference type="InterPro" id="IPR041588">
    <property type="entry name" value="Integrase_H2C2"/>
</dbReference>
<reference evidence="2 3" key="1">
    <citation type="journal article" date="2020" name="Genome Biol. Evol.">
        <title>Comparative genomics of strictly vertically transmitted, feminizing microsporidia endosymbionts of amphipod crustaceans.</title>
        <authorList>
            <person name="Cormier A."/>
            <person name="Chebbi M.A."/>
            <person name="Giraud I."/>
            <person name="Wattier R."/>
            <person name="Teixeira M."/>
            <person name="Gilbert C."/>
            <person name="Rigaud T."/>
            <person name="Cordaux R."/>
        </authorList>
    </citation>
    <scope>NUCLEOTIDE SEQUENCE [LARGE SCALE GENOMIC DNA]</scope>
    <source>
        <strain evidence="2 3">Ou3-Ou53</strain>
    </source>
</reference>
<dbReference type="PANTHER" id="PTHR37984:SF5">
    <property type="entry name" value="PROTEIN NYNRIN-LIKE"/>
    <property type="match status" value="1"/>
</dbReference>
<dbReference type="EMBL" id="SBJO01000196">
    <property type="protein sequence ID" value="KAF9762243.1"/>
    <property type="molecule type" value="Genomic_DNA"/>
</dbReference>
<comment type="caution">
    <text evidence="2">The sequence shown here is derived from an EMBL/GenBank/DDBJ whole genome shotgun (WGS) entry which is preliminary data.</text>
</comment>
<feature type="domain" description="Integrase catalytic" evidence="1">
    <location>
        <begin position="62"/>
        <end position="220"/>
    </location>
</feature>
<organism evidence="2 3">
    <name type="scientific">Nosema granulosis</name>
    <dbReference type="NCBI Taxonomy" id="83296"/>
    <lineage>
        <taxon>Eukaryota</taxon>
        <taxon>Fungi</taxon>
        <taxon>Fungi incertae sedis</taxon>
        <taxon>Microsporidia</taxon>
        <taxon>Nosematidae</taxon>
        <taxon>Nosema</taxon>
    </lineage>
</organism>
<dbReference type="InterPro" id="IPR036397">
    <property type="entry name" value="RNaseH_sf"/>
</dbReference>
<dbReference type="SUPFAM" id="SSF53098">
    <property type="entry name" value="Ribonuclease H-like"/>
    <property type="match status" value="1"/>
</dbReference>
<dbReference type="InterPro" id="IPR050951">
    <property type="entry name" value="Retrovirus_Pol_polyprotein"/>
</dbReference>
<keyword evidence="3" id="KW-1185">Reference proteome</keyword>
<evidence type="ECO:0000313" key="2">
    <source>
        <dbReference type="EMBL" id="KAF9762243.1"/>
    </source>
</evidence>
<dbReference type="GO" id="GO:0015074">
    <property type="term" value="P:DNA integration"/>
    <property type="evidence" value="ECO:0007669"/>
    <property type="project" value="InterPro"/>
</dbReference>